<feature type="compositionally biased region" description="Basic and acidic residues" evidence="1">
    <location>
        <begin position="102"/>
        <end position="119"/>
    </location>
</feature>
<keyword evidence="3" id="KW-1185">Reference proteome</keyword>
<sequence length="146" mass="16585">MEPSEVLRLKQALALDAANAAGDRESTAWLEPEQWKNYMGKETRKALYGAFPDEELLAVLRETAARLGRNPSKKEVFCVYRVFLIQRFGNWPRALTAAGLKRPREQRRADNRRRNEEALRRRKAQELSGQAAAKEAGLTTKTEGEA</sequence>
<accession>A0ABV1ELZ6</accession>
<proteinExistence type="predicted"/>
<organism evidence="2 3">
    <name type="scientific">Flavonifractor hominis</name>
    <dbReference type="NCBI Taxonomy" id="3133178"/>
    <lineage>
        <taxon>Bacteria</taxon>
        <taxon>Bacillati</taxon>
        <taxon>Bacillota</taxon>
        <taxon>Clostridia</taxon>
        <taxon>Eubacteriales</taxon>
        <taxon>Oscillospiraceae</taxon>
        <taxon>Flavonifractor</taxon>
    </lineage>
</organism>
<protein>
    <submittedName>
        <fullName evidence="2">Uncharacterized protein</fullName>
    </submittedName>
</protein>
<comment type="caution">
    <text evidence="2">The sequence shown here is derived from an EMBL/GenBank/DDBJ whole genome shotgun (WGS) entry which is preliminary data.</text>
</comment>
<dbReference type="RefSeq" id="WP_155151083.1">
    <property type="nucleotide sequence ID" value="NZ_JBBMFT010000001.1"/>
</dbReference>
<name>A0ABV1ELZ6_9FIRM</name>
<evidence type="ECO:0000313" key="3">
    <source>
        <dbReference type="Proteomes" id="UP001440599"/>
    </source>
</evidence>
<evidence type="ECO:0000256" key="1">
    <source>
        <dbReference type="SAM" id="MobiDB-lite"/>
    </source>
</evidence>
<reference evidence="2 3" key="1">
    <citation type="submission" date="2024-03" db="EMBL/GenBank/DDBJ databases">
        <title>Human intestinal bacterial collection.</title>
        <authorList>
            <person name="Pauvert C."/>
            <person name="Hitch T.C.A."/>
            <person name="Clavel T."/>
        </authorList>
    </citation>
    <scope>NUCLEOTIDE SEQUENCE [LARGE SCALE GENOMIC DNA]</scope>
    <source>
        <strain evidence="2 3">CLA-AP-H34</strain>
    </source>
</reference>
<dbReference type="InterPro" id="IPR041025">
    <property type="entry name" value="HNH_repeat"/>
</dbReference>
<gene>
    <name evidence="2" type="ORF">WMO45_03730</name>
</gene>
<dbReference type="Proteomes" id="UP001440599">
    <property type="component" value="Unassembled WGS sequence"/>
</dbReference>
<dbReference type="EMBL" id="JBBMFT010000001">
    <property type="protein sequence ID" value="MEQ2455621.1"/>
    <property type="molecule type" value="Genomic_DNA"/>
</dbReference>
<feature type="region of interest" description="Disordered" evidence="1">
    <location>
        <begin position="99"/>
        <end position="146"/>
    </location>
</feature>
<evidence type="ECO:0000313" key="2">
    <source>
        <dbReference type="EMBL" id="MEQ2455621.1"/>
    </source>
</evidence>
<dbReference type="Pfam" id="PF18780">
    <property type="entry name" value="HNH_repeat"/>
    <property type="match status" value="1"/>
</dbReference>